<feature type="compositionally biased region" description="Low complexity" evidence="1">
    <location>
        <begin position="75"/>
        <end position="88"/>
    </location>
</feature>
<dbReference type="EMBL" id="GL833160">
    <property type="protein sequence ID" value="EGB03844.1"/>
    <property type="molecule type" value="Genomic_DNA"/>
</dbReference>
<proteinExistence type="predicted"/>
<feature type="region of interest" description="Disordered" evidence="1">
    <location>
        <begin position="282"/>
        <end position="339"/>
    </location>
</feature>
<feature type="compositionally biased region" description="Polar residues" evidence="1">
    <location>
        <begin position="124"/>
        <end position="137"/>
    </location>
</feature>
<reference evidence="2 3" key="1">
    <citation type="journal article" date="2011" name="Proc. Natl. Acad. Sci. U.S.A.">
        <title>Niche of harmful alga Aureococcus anophagefferens revealed through ecogenomics.</title>
        <authorList>
            <person name="Gobler C.J."/>
            <person name="Berry D.L."/>
            <person name="Dyhrman S.T."/>
            <person name="Wilhelm S.W."/>
            <person name="Salamov A."/>
            <person name="Lobanov A.V."/>
            <person name="Zhang Y."/>
            <person name="Collier J.L."/>
            <person name="Wurch L.L."/>
            <person name="Kustka A.B."/>
            <person name="Dill B.D."/>
            <person name="Shah M."/>
            <person name="VerBerkmoes N.C."/>
            <person name="Kuo A."/>
            <person name="Terry A."/>
            <person name="Pangilinan J."/>
            <person name="Lindquist E.A."/>
            <person name="Lucas S."/>
            <person name="Paulsen I.T."/>
            <person name="Hattenrath-Lehmann T.K."/>
            <person name="Talmage S.C."/>
            <person name="Walker E.A."/>
            <person name="Koch F."/>
            <person name="Burson A.M."/>
            <person name="Marcoval M.A."/>
            <person name="Tang Y.Z."/>
            <person name="Lecleir G.R."/>
            <person name="Coyne K.J."/>
            <person name="Berg G.M."/>
            <person name="Bertrand E.M."/>
            <person name="Saito M.A."/>
            <person name="Gladyshev V.N."/>
            <person name="Grigoriev I.V."/>
        </authorList>
    </citation>
    <scope>NUCLEOTIDE SEQUENCE [LARGE SCALE GENOMIC DNA]</scope>
    <source>
        <strain evidence="3">CCMP 1984</strain>
    </source>
</reference>
<sequence>MDNCRVEIIEAPAPVLNEPEPMEETANNSDVEYVDFCQEYVLNIDLDNERLSDDEVQKLLSSLSGDSSDDRSSSSEDAANDAAETSDAANEEAETADAIQAADRANHRELNGRDADRLRHGGQRNVNDPENAVSRTTAKVPLVKRSGRYEPLLDANGNVDAKAAENNFVVREISKKGEGTIVEKAPSFNPQNALALAYQSQLKKYWDDLCGFLKKNAGNFKKLEPYFVSDKCCRNNSFLKALGSVIGPRCFEILDECYINKWKGTELKEKLKSYLNERYPDDSTLIQPSRDDRTRKEDVHGKFGDNADDNATAAGTADASQGWHHVSQAHGELSKEGSTKVDATVSWRRKLRRASVKVRVVARFRLAPGERIPDRLEDIPPWIKKRSDRQEISEIQQSSLQKIDALEDSEKMGHLWNCGREIGESDLSEHPCKDLIVDSLGNLRLLKARVSLSSQTDDTDEDESKHIGRIIQDLNFLKNFILQFEEVYIKTRGELKRQHLIFKETRKWQTLSERGEKRNLKETAEDGASKKLKVTELPSRIIP</sequence>
<dbReference type="KEGG" id="aaf:AURANDRAFT_67680"/>
<name>F0YM16_AURAN</name>
<protein>
    <submittedName>
        <fullName evidence="2">Uncharacterized protein</fullName>
    </submittedName>
</protein>
<feature type="compositionally biased region" description="Low complexity" evidence="1">
    <location>
        <begin position="309"/>
        <end position="319"/>
    </location>
</feature>
<keyword evidence="3" id="KW-1185">Reference proteome</keyword>
<dbReference type="Proteomes" id="UP000002729">
    <property type="component" value="Unassembled WGS sequence"/>
</dbReference>
<evidence type="ECO:0000256" key="1">
    <source>
        <dbReference type="SAM" id="MobiDB-lite"/>
    </source>
</evidence>
<dbReference type="AlphaFoldDB" id="F0YM16"/>
<gene>
    <name evidence="2" type="ORF">AURANDRAFT_67680</name>
</gene>
<accession>F0YM16</accession>
<feature type="region of interest" description="Disordered" evidence="1">
    <location>
        <begin position="62"/>
        <end position="138"/>
    </location>
</feature>
<feature type="compositionally biased region" description="Basic and acidic residues" evidence="1">
    <location>
        <begin position="289"/>
        <end position="305"/>
    </location>
</feature>
<evidence type="ECO:0000313" key="2">
    <source>
        <dbReference type="EMBL" id="EGB03844.1"/>
    </source>
</evidence>
<dbReference type="RefSeq" id="XP_009041502.1">
    <property type="nucleotide sequence ID" value="XM_009043254.1"/>
</dbReference>
<dbReference type="GeneID" id="20226367"/>
<evidence type="ECO:0000313" key="3">
    <source>
        <dbReference type="Proteomes" id="UP000002729"/>
    </source>
</evidence>
<dbReference type="InParanoid" id="F0YM16"/>
<feature type="compositionally biased region" description="Basic and acidic residues" evidence="1">
    <location>
        <begin position="104"/>
        <end position="119"/>
    </location>
</feature>
<organism evidence="3">
    <name type="scientific">Aureococcus anophagefferens</name>
    <name type="common">Harmful bloom alga</name>
    <dbReference type="NCBI Taxonomy" id="44056"/>
    <lineage>
        <taxon>Eukaryota</taxon>
        <taxon>Sar</taxon>
        <taxon>Stramenopiles</taxon>
        <taxon>Ochrophyta</taxon>
        <taxon>Pelagophyceae</taxon>
        <taxon>Pelagomonadales</taxon>
        <taxon>Pelagomonadaceae</taxon>
        <taxon>Aureococcus</taxon>
    </lineage>
</organism>